<evidence type="ECO:0000313" key="3">
    <source>
        <dbReference type="EMBL" id="RJP61107.1"/>
    </source>
</evidence>
<dbReference type="PROSITE" id="PS50005">
    <property type="entry name" value="TPR"/>
    <property type="match status" value="2"/>
</dbReference>
<proteinExistence type="predicted"/>
<gene>
    <name evidence="3" type="ORF">C4541_02650</name>
</gene>
<dbReference type="InterPro" id="IPR019734">
    <property type="entry name" value="TPR_rpt"/>
</dbReference>
<dbReference type="Proteomes" id="UP000266426">
    <property type="component" value="Unassembled WGS sequence"/>
</dbReference>
<dbReference type="AlphaFoldDB" id="A0A3A4R4N5"/>
<evidence type="ECO:0000256" key="2">
    <source>
        <dbReference type="SAM" id="SignalP"/>
    </source>
</evidence>
<dbReference type="Pfam" id="PF14559">
    <property type="entry name" value="TPR_19"/>
    <property type="match status" value="1"/>
</dbReference>
<dbReference type="SUPFAM" id="SSF48452">
    <property type="entry name" value="TPR-like"/>
    <property type="match status" value="1"/>
</dbReference>
<accession>A0A3A4R4N5</accession>
<feature type="signal peptide" evidence="2">
    <location>
        <begin position="1"/>
        <end position="21"/>
    </location>
</feature>
<evidence type="ECO:0000313" key="4">
    <source>
        <dbReference type="Proteomes" id="UP000266426"/>
    </source>
</evidence>
<organism evidence="3 4">
    <name type="scientific">Candidatus Auribacter fodinae</name>
    <dbReference type="NCBI Taxonomy" id="2093366"/>
    <lineage>
        <taxon>Bacteria</taxon>
        <taxon>Pseudomonadati</taxon>
        <taxon>Candidatus Auribacterota</taxon>
        <taxon>Candidatus Auribacteria</taxon>
        <taxon>Candidatus Auribacterales</taxon>
        <taxon>Candidatus Auribacteraceae</taxon>
        <taxon>Candidatus Auribacter</taxon>
    </lineage>
</organism>
<keyword evidence="1" id="KW-0802">TPR repeat</keyword>
<feature type="repeat" description="TPR" evidence="1">
    <location>
        <begin position="30"/>
        <end position="63"/>
    </location>
</feature>
<dbReference type="InterPro" id="IPR011990">
    <property type="entry name" value="TPR-like_helical_dom_sf"/>
</dbReference>
<dbReference type="SMART" id="SM00028">
    <property type="entry name" value="TPR"/>
    <property type="match status" value="4"/>
</dbReference>
<feature type="chain" id="PRO_5017360369" evidence="2">
    <location>
        <begin position="22"/>
        <end position="444"/>
    </location>
</feature>
<sequence>MKRLPPCFLLLILFFCGNLHAIDRFDIYTTRSLNSSGTQYYADKNYIEAINKFRAAYKINPHDFQTKVNLINAYIGQSIKEKNKGNYVLAEQTLREALEIEDNIPEIRMLLASIYFDRGDLMSARGELEIARLTAPDNPAITSFLGEIYFQEGDLEKALSLWTEVHKKEPYNENLTKKISRVKIEYETQKKFLQKKSHPFVVKYDPQYEKLAGSVLAILNEAYRDVGEELRYFPMSEVITLVYSEEEFKQATGAEGLIASMYDGKIRVKASQKLDNALYLKEIIYHEYTHVLIRYITKDNCPFWLNEGLAQVLSNRPLMVDLSSLTTLELESEFFHLNNMETFNGMRKSVEYDIDLNESIKIAYLKSLFATRYLISVYGMDACMEMLYMLKVTPVKDALKKAAGITIDELDQKIVDKTSTVKEQLLERLNKEKNNDTEPENDNN</sequence>
<protein>
    <submittedName>
        <fullName evidence="3">Uncharacterized protein</fullName>
    </submittedName>
</protein>
<keyword evidence="2" id="KW-0732">Signal</keyword>
<dbReference type="Gene3D" id="1.25.40.10">
    <property type="entry name" value="Tetratricopeptide repeat domain"/>
    <property type="match status" value="1"/>
</dbReference>
<name>A0A3A4R4N5_9BACT</name>
<dbReference type="EMBL" id="QZJZ01000016">
    <property type="protein sequence ID" value="RJP61107.1"/>
    <property type="molecule type" value="Genomic_DNA"/>
</dbReference>
<feature type="repeat" description="TPR" evidence="1">
    <location>
        <begin position="139"/>
        <end position="172"/>
    </location>
</feature>
<reference evidence="3 4" key="1">
    <citation type="journal article" date="2017" name="ISME J.">
        <title>Energy and carbon metabolisms in a deep terrestrial subsurface fluid microbial community.</title>
        <authorList>
            <person name="Momper L."/>
            <person name="Jungbluth S.P."/>
            <person name="Lee M.D."/>
            <person name="Amend J.P."/>
        </authorList>
    </citation>
    <scope>NUCLEOTIDE SEQUENCE [LARGE SCALE GENOMIC DNA]</scope>
    <source>
        <strain evidence="3">SURF_26</strain>
    </source>
</reference>
<comment type="caution">
    <text evidence="3">The sequence shown here is derived from an EMBL/GenBank/DDBJ whole genome shotgun (WGS) entry which is preliminary data.</text>
</comment>
<evidence type="ECO:0000256" key="1">
    <source>
        <dbReference type="PROSITE-ProRule" id="PRU00339"/>
    </source>
</evidence>